<sequence>MISVHYSNYKSFLETHSESILDYCNTTAVKYSTKKIDRLIKHYFEGFINDFEDLLKASPQKLYEIKAYFDTLPLAYRKLINEDFDLETLYAYFIDGNYENKKLGIKYSSSYLADNLDIFACPYCNENFTYSFRYKPGVNPVRRTFDWDHIYSKTDYPFLAISFFNLVPCCKPCNFIKKHQNVDFFNPHLNVNVNNSYFFLLNPIGASFITDTSKLELNLVLIKNKYKEEFKKSIETIGLLDRYRSHKEIIKDILNKQRMYPLSYISAISNQIPLANKPKLSQLRATLYGTNFNHQYYYKRPFSKLTFDILNYTKP</sequence>
<comment type="caution">
    <text evidence="1">The sequence shown here is derived from an EMBL/GenBank/DDBJ whole genome shotgun (WGS) entry which is preliminary data.</text>
</comment>
<dbReference type="Proteomes" id="UP000530060">
    <property type="component" value="Unassembled WGS sequence"/>
</dbReference>
<evidence type="ECO:0008006" key="3">
    <source>
        <dbReference type="Google" id="ProtNLM"/>
    </source>
</evidence>
<dbReference type="Gene3D" id="1.10.30.50">
    <property type="match status" value="1"/>
</dbReference>
<gene>
    <name evidence="1" type="ORF">FLAT13_05082</name>
</gene>
<dbReference type="AlphaFoldDB" id="A0A6V6ZDM7"/>
<evidence type="ECO:0000313" key="1">
    <source>
        <dbReference type="EMBL" id="CAD0009759.1"/>
    </source>
</evidence>
<dbReference type="RefSeq" id="WP_180910970.1">
    <property type="nucleotide sequence ID" value="NZ_CAIJDP010000116.1"/>
</dbReference>
<organism evidence="1 2">
    <name type="scientific">Flavobacterium salmonis</name>
    <dbReference type="NCBI Taxonomy" id="2654844"/>
    <lineage>
        <taxon>Bacteria</taxon>
        <taxon>Pseudomonadati</taxon>
        <taxon>Bacteroidota</taxon>
        <taxon>Flavobacteriia</taxon>
        <taxon>Flavobacteriales</taxon>
        <taxon>Flavobacteriaceae</taxon>
        <taxon>Flavobacterium</taxon>
    </lineage>
</organism>
<evidence type="ECO:0000313" key="2">
    <source>
        <dbReference type="Proteomes" id="UP000530060"/>
    </source>
</evidence>
<name>A0A6V6ZDM7_9FLAO</name>
<dbReference type="EMBL" id="CAIJDP010000116">
    <property type="protein sequence ID" value="CAD0009759.1"/>
    <property type="molecule type" value="Genomic_DNA"/>
</dbReference>
<reference evidence="1 2" key="1">
    <citation type="submission" date="2020-06" db="EMBL/GenBank/DDBJ databases">
        <authorList>
            <person name="Criscuolo A."/>
        </authorList>
    </citation>
    <scope>NUCLEOTIDE SEQUENCE [LARGE SCALE GENOMIC DNA]</scope>
    <source>
        <strain evidence="2">CIP 111411</strain>
    </source>
</reference>
<proteinExistence type="predicted"/>
<accession>A0A6V6ZDM7</accession>
<keyword evidence="2" id="KW-1185">Reference proteome</keyword>
<protein>
    <recommendedName>
        <fullName evidence="3">HNH endonuclease</fullName>
    </recommendedName>
</protein>